<proteinExistence type="predicted"/>
<evidence type="ECO:0000256" key="1">
    <source>
        <dbReference type="SAM" id="Phobius"/>
    </source>
</evidence>
<evidence type="ECO:0000313" key="3">
    <source>
        <dbReference type="Proteomes" id="UP001160625"/>
    </source>
</evidence>
<dbReference type="InterPro" id="IPR009325">
    <property type="entry name" value="DUF983"/>
</dbReference>
<feature type="transmembrane region" description="Helical" evidence="1">
    <location>
        <begin position="57"/>
        <end position="77"/>
    </location>
</feature>
<dbReference type="Proteomes" id="UP001160625">
    <property type="component" value="Unassembled WGS sequence"/>
</dbReference>
<name>A0ABT6N666_9SPHN</name>
<evidence type="ECO:0000313" key="2">
    <source>
        <dbReference type="EMBL" id="MDH7640590.1"/>
    </source>
</evidence>
<keyword evidence="1" id="KW-1133">Transmembrane helix</keyword>
<keyword evidence="1" id="KW-0472">Membrane</keyword>
<keyword evidence="3" id="KW-1185">Reference proteome</keyword>
<dbReference type="RefSeq" id="WP_281045942.1">
    <property type="nucleotide sequence ID" value="NZ_JARYGZ010000003.1"/>
</dbReference>
<organism evidence="2 3">
    <name type="scientific">Sphingomonas oryzagri</name>
    <dbReference type="NCBI Taxonomy" id="3042314"/>
    <lineage>
        <taxon>Bacteria</taxon>
        <taxon>Pseudomonadati</taxon>
        <taxon>Pseudomonadota</taxon>
        <taxon>Alphaproteobacteria</taxon>
        <taxon>Sphingomonadales</taxon>
        <taxon>Sphingomonadaceae</taxon>
        <taxon>Sphingomonas</taxon>
    </lineage>
</organism>
<protein>
    <submittedName>
        <fullName evidence="2">DUF983 domain-containing protein</fullName>
    </submittedName>
</protein>
<keyword evidence="1" id="KW-0812">Transmembrane</keyword>
<comment type="caution">
    <text evidence="2">The sequence shown here is derived from an EMBL/GenBank/DDBJ whole genome shotgun (WGS) entry which is preliminary data.</text>
</comment>
<dbReference type="Pfam" id="PF06170">
    <property type="entry name" value="DUF983"/>
    <property type="match status" value="1"/>
</dbReference>
<feature type="transmembrane region" description="Helical" evidence="1">
    <location>
        <begin position="83"/>
        <end position="105"/>
    </location>
</feature>
<accession>A0ABT6N666</accession>
<sequence length="130" mass="13865">MTTDPPPTEPTIAAAGLQGLCPRCGAKTLFGGMVKFASRCRACGLDFDRFNVGDGPAAFLTLIVGAVVCIAAITLELSVSPPWWLHVIIWPPVTTALVIVSLRVAKGMLIASEYRNRAGEGHLRREPPQP</sequence>
<dbReference type="EMBL" id="JARYGZ010000003">
    <property type="protein sequence ID" value="MDH7640590.1"/>
    <property type="molecule type" value="Genomic_DNA"/>
</dbReference>
<gene>
    <name evidence="2" type="ORF">QGN17_17790</name>
</gene>
<reference evidence="2" key="1">
    <citation type="submission" date="2023-04" db="EMBL/GenBank/DDBJ databases">
        <title>Sphingomonas sp. MAHUQ-71 isolated from rice field.</title>
        <authorList>
            <person name="Huq M.A."/>
        </authorList>
    </citation>
    <scope>NUCLEOTIDE SEQUENCE</scope>
    <source>
        <strain evidence="2">MAHUQ-71</strain>
    </source>
</reference>